<organism evidence="1">
    <name type="scientific">viral metagenome</name>
    <dbReference type="NCBI Taxonomy" id="1070528"/>
    <lineage>
        <taxon>unclassified sequences</taxon>
        <taxon>metagenomes</taxon>
        <taxon>organismal metagenomes</taxon>
    </lineage>
</organism>
<evidence type="ECO:0000313" key="1">
    <source>
        <dbReference type="EMBL" id="QHU10983.1"/>
    </source>
</evidence>
<proteinExistence type="predicted"/>
<accession>A0A6C0K0A0</accession>
<protein>
    <submittedName>
        <fullName evidence="1">Uncharacterized protein</fullName>
    </submittedName>
</protein>
<reference evidence="1" key="1">
    <citation type="journal article" date="2020" name="Nature">
        <title>Giant virus diversity and host interactions through global metagenomics.</title>
        <authorList>
            <person name="Schulz F."/>
            <person name="Roux S."/>
            <person name="Paez-Espino D."/>
            <person name="Jungbluth S."/>
            <person name="Walsh D.A."/>
            <person name="Denef V.J."/>
            <person name="McMahon K.D."/>
            <person name="Konstantinidis K.T."/>
            <person name="Eloe-Fadrosh E.A."/>
            <person name="Kyrpides N.C."/>
            <person name="Woyke T."/>
        </authorList>
    </citation>
    <scope>NUCLEOTIDE SEQUENCE</scope>
    <source>
        <strain evidence="1">GVMAG-S-1101165-84</strain>
    </source>
</reference>
<sequence>MSEDQDQEPMMPFEPVNPNIPICKDVHPSFCQGVFEIKQRVYNDIIYAKKATSAEAQDITLVNTYEEIIKLLHPLFMSVLTGIQVPIPDIEEITAPTRVAIENLYNQCIQEKQNNTSKSLELYRGLIQNMFHNYLYDMGSE</sequence>
<dbReference type="EMBL" id="MN740778">
    <property type="protein sequence ID" value="QHU10983.1"/>
    <property type="molecule type" value="Genomic_DNA"/>
</dbReference>
<dbReference type="AlphaFoldDB" id="A0A6C0K0A0"/>
<name>A0A6C0K0A0_9ZZZZ</name>